<evidence type="ECO:0000256" key="1">
    <source>
        <dbReference type="SAM" id="MobiDB-lite"/>
    </source>
</evidence>
<dbReference type="Proteomes" id="UP000069940">
    <property type="component" value="Unassembled WGS sequence"/>
</dbReference>
<dbReference type="PANTHER" id="PTHR47331:SF1">
    <property type="entry name" value="GAG-LIKE PROTEIN"/>
    <property type="match status" value="1"/>
</dbReference>
<reference evidence="4" key="1">
    <citation type="journal article" date="2015" name="Proc. Natl. Acad. Sci. U.S.A.">
        <title>Genome sequence of the Asian Tiger mosquito, Aedes albopictus, reveals insights into its biology, genetics, and evolution.</title>
        <authorList>
            <person name="Chen X.G."/>
            <person name="Jiang X."/>
            <person name="Gu J."/>
            <person name="Xu M."/>
            <person name="Wu Y."/>
            <person name="Deng Y."/>
            <person name="Zhang C."/>
            <person name="Bonizzoni M."/>
            <person name="Dermauw W."/>
            <person name="Vontas J."/>
            <person name="Armbruster P."/>
            <person name="Huang X."/>
            <person name="Yang Y."/>
            <person name="Zhang H."/>
            <person name="He W."/>
            <person name="Peng H."/>
            <person name="Liu Y."/>
            <person name="Wu K."/>
            <person name="Chen J."/>
            <person name="Lirakis M."/>
            <person name="Topalis P."/>
            <person name="Van Leeuwen T."/>
            <person name="Hall A.B."/>
            <person name="Jiang X."/>
            <person name="Thorpe C."/>
            <person name="Mueller R.L."/>
            <person name="Sun C."/>
            <person name="Waterhouse R.M."/>
            <person name="Yan G."/>
            <person name="Tu Z.J."/>
            <person name="Fang X."/>
            <person name="James A.A."/>
        </authorList>
    </citation>
    <scope>NUCLEOTIDE SEQUENCE [LARGE SCALE GENOMIC DNA]</scope>
    <source>
        <strain evidence="4">Foshan</strain>
    </source>
</reference>
<dbReference type="RefSeq" id="XP_062713839.1">
    <property type="nucleotide sequence ID" value="XM_062857855.1"/>
</dbReference>
<evidence type="ECO:0000313" key="3">
    <source>
        <dbReference type="EnsemblMetazoa" id="AALFPA23_021855.P32375"/>
    </source>
</evidence>
<reference evidence="3" key="2">
    <citation type="submission" date="2025-05" db="UniProtKB">
        <authorList>
            <consortium name="EnsemblMetazoa"/>
        </authorList>
    </citation>
    <scope>IDENTIFICATION</scope>
    <source>
        <strain evidence="3">Foshan</strain>
    </source>
</reference>
<organism evidence="3 4">
    <name type="scientific">Aedes albopictus</name>
    <name type="common">Asian tiger mosquito</name>
    <name type="synonym">Stegomyia albopicta</name>
    <dbReference type="NCBI Taxonomy" id="7160"/>
    <lineage>
        <taxon>Eukaryota</taxon>
        <taxon>Metazoa</taxon>
        <taxon>Ecdysozoa</taxon>
        <taxon>Arthropoda</taxon>
        <taxon>Hexapoda</taxon>
        <taxon>Insecta</taxon>
        <taxon>Pterygota</taxon>
        <taxon>Neoptera</taxon>
        <taxon>Endopterygota</taxon>
        <taxon>Diptera</taxon>
        <taxon>Nematocera</taxon>
        <taxon>Culicoidea</taxon>
        <taxon>Culicidae</taxon>
        <taxon>Culicinae</taxon>
        <taxon>Aedini</taxon>
        <taxon>Aedes</taxon>
        <taxon>Stegomyia</taxon>
    </lineage>
</organism>
<feature type="compositionally biased region" description="Polar residues" evidence="1">
    <location>
        <begin position="385"/>
        <end position="402"/>
    </location>
</feature>
<dbReference type="Pfam" id="PF18701">
    <property type="entry name" value="DUF5641"/>
    <property type="match status" value="1"/>
</dbReference>
<dbReference type="Gene3D" id="3.30.420.10">
    <property type="entry name" value="Ribonuclease H-like superfamily/Ribonuclease H"/>
    <property type="match status" value="1"/>
</dbReference>
<dbReference type="InterPro" id="IPR012337">
    <property type="entry name" value="RNaseH-like_sf"/>
</dbReference>
<dbReference type="EnsemblMetazoa" id="AALFPA23_021855.R32375">
    <property type="protein sequence ID" value="AALFPA23_021855.P32375"/>
    <property type="gene ID" value="AALFPA23_021855"/>
</dbReference>
<sequence length="428" mass="47708">MMEVTGEELAAEDNDIPQYFLPHHAILRPDSTTTKLRIVFDASCKSGSGPSLNDILMTGPTIQDTLNDIVLRFRLPPLHCGPQPLLAVIRQQFWPLGGRNLARDVVHKCVTCVKVRPGNLVQLMGSLPAVRVIQSYAFENVGVDFAGPFYLQRPSPRVAPKKSYVAVFVCMATKATHLELVNELTTAAFIGCLRRFVARRGRPHNIYCDNATNFVGAGREVRNLFRSSQHRHSVAHEAASQSIQFHFILAKSPNFGGLWEACVISMKHHLRRVIGNAFLPREAFCTVLAQVESCLNSRLITPLSSDPNDMQALTPGRFLIGRALCALPDSDYITIPENHLRLWERVQRHIQHFWKRWHREYLTTFQQRYKWLCILPVEVDPAKFSSASTGPTSVPANSTGSTDDLGHLSASAGAAGPIRDVVLSEDED</sequence>
<dbReference type="InterPro" id="IPR040676">
    <property type="entry name" value="DUF5641"/>
</dbReference>
<dbReference type="InterPro" id="IPR036397">
    <property type="entry name" value="RNaseH_sf"/>
</dbReference>
<name>A0ABM1ZUU7_AEDAL</name>
<dbReference type="SUPFAM" id="SSF53098">
    <property type="entry name" value="Ribonuclease H-like"/>
    <property type="match status" value="1"/>
</dbReference>
<dbReference type="GeneID" id="134290676"/>
<dbReference type="InterPro" id="IPR001584">
    <property type="entry name" value="Integrase_cat-core"/>
</dbReference>
<evidence type="ECO:0000313" key="4">
    <source>
        <dbReference type="Proteomes" id="UP000069940"/>
    </source>
</evidence>
<evidence type="ECO:0000259" key="2">
    <source>
        <dbReference type="PROSITE" id="PS50994"/>
    </source>
</evidence>
<accession>A0ABM1ZUU7</accession>
<dbReference type="PANTHER" id="PTHR47331">
    <property type="entry name" value="PHD-TYPE DOMAIN-CONTAINING PROTEIN"/>
    <property type="match status" value="1"/>
</dbReference>
<dbReference type="PROSITE" id="PS50994">
    <property type="entry name" value="INTEGRASE"/>
    <property type="match status" value="1"/>
</dbReference>
<feature type="region of interest" description="Disordered" evidence="1">
    <location>
        <begin position="385"/>
        <end position="428"/>
    </location>
</feature>
<protein>
    <recommendedName>
        <fullName evidence="2">Integrase catalytic domain-containing protein</fullName>
    </recommendedName>
</protein>
<feature type="domain" description="Integrase catalytic" evidence="2">
    <location>
        <begin position="124"/>
        <end position="323"/>
    </location>
</feature>
<proteinExistence type="predicted"/>
<keyword evidence="4" id="KW-1185">Reference proteome</keyword>